<feature type="domain" description="General secretion pathway GspH" evidence="13">
    <location>
        <begin position="67"/>
        <end position="184"/>
    </location>
</feature>
<evidence type="ECO:0000256" key="9">
    <source>
        <dbReference type="ARBA" id="ARBA00025772"/>
    </source>
</evidence>
<dbReference type="PROSITE" id="PS00409">
    <property type="entry name" value="PROKAR_NTER_METHYL"/>
    <property type="match status" value="1"/>
</dbReference>
<dbReference type="RefSeq" id="WP_213378786.1">
    <property type="nucleotide sequence ID" value="NZ_AP024563.1"/>
</dbReference>
<evidence type="ECO:0000256" key="10">
    <source>
        <dbReference type="ARBA" id="ARBA00030775"/>
    </source>
</evidence>
<feature type="region of interest" description="Disordered" evidence="11">
    <location>
        <begin position="191"/>
        <end position="213"/>
    </location>
</feature>
<dbReference type="InterPro" id="IPR012902">
    <property type="entry name" value="N_methyl_site"/>
</dbReference>
<comment type="similarity">
    <text evidence="9">Belongs to the GSP H family.</text>
</comment>
<dbReference type="SUPFAM" id="SSF54523">
    <property type="entry name" value="Pili subunits"/>
    <property type="match status" value="1"/>
</dbReference>
<keyword evidence="5" id="KW-0997">Cell inner membrane</keyword>
<evidence type="ECO:0000256" key="5">
    <source>
        <dbReference type="ARBA" id="ARBA00022519"/>
    </source>
</evidence>
<evidence type="ECO:0000259" key="13">
    <source>
        <dbReference type="Pfam" id="PF12019"/>
    </source>
</evidence>
<dbReference type="Pfam" id="PF07963">
    <property type="entry name" value="N_methyl"/>
    <property type="match status" value="1"/>
</dbReference>
<dbReference type="Pfam" id="PF12019">
    <property type="entry name" value="GspH"/>
    <property type="match status" value="1"/>
</dbReference>
<organism evidence="14 15">
    <name type="scientific">Allochromatium tepidum</name>
    <dbReference type="NCBI Taxonomy" id="553982"/>
    <lineage>
        <taxon>Bacteria</taxon>
        <taxon>Pseudomonadati</taxon>
        <taxon>Pseudomonadota</taxon>
        <taxon>Gammaproteobacteria</taxon>
        <taxon>Chromatiales</taxon>
        <taxon>Chromatiaceae</taxon>
        <taxon>Allochromatium</taxon>
    </lineage>
</organism>
<keyword evidence="6 12" id="KW-0812">Transmembrane</keyword>
<comment type="subcellular location">
    <subcellularLocation>
        <location evidence="1">Cell inner membrane</location>
        <topology evidence="1">Single-pass membrane protein</topology>
    </subcellularLocation>
</comment>
<evidence type="ECO:0000256" key="7">
    <source>
        <dbReference type="ARBA" id="ARBA00022989"/>
    </source>
</evidence>
<evidence type="ECO:0000313" key="14">
    <source>
        <dbReference type="EMBL" id="BCU07709.1"/>
    </source>
</evidence>
<keyword evidence="4" id="KW-0488">Methylation</keyword>
<keyword evidence="3" id="KW-1003">Cell membrane</keyword>
<protein>
    <recommendedName>
        <fullName evidence="2">Type II secretion system protein H</fullName>
    </recommendedName>
    <alternativeName>
        <fullName evidence="10">General secretion pathway protein H</fullName>
    </alternativeName>
</protein>
<proteinExistence type="inferred from homology"/>
<keyword evidence="7 12" id="KW-1133">Transmembrane helix</keyword>
<evidence type="ECO:0000256" key="11">
    <source>
        <dbReference type="SAM" id="MobiDB-lite"/>
    </source>
</evidence>
<name>A0ABM7QPT9_9GAMM</name>
<accession>A0ABM7QPT9</accession>
<dbReference type="InterPro" id="IPR045584">
    <property type="entry name" value="Pilin-like"/>
</dbReference>
<evidence type="ECO:0000256" key="8">
    <source>
        <dbReference type="ARBA" id="ARBA00023136"/>
    </source>
</evidence>
<dbReference type="EMBL" id="AP024563">
    <property type="protein sequence ID" value="BCU07709.1"/>
    <property type="molecule type" value="Genomic_DNA"/>
</dbReference>
<keyword evidence="15" id="KW-1185">Reference proteome</keyword>
<keyword evidence="8 12" id="KW-0472">Membrane</keyword>
<evidence type="ECO:0000256" key="3">
    <source>
        <dbReference type="ARBA" id="ARBA00022475"/>
    </source>
</evidence>
<evidence type="ECO:0000256" key="1">
    <source>
        <dbReference type="ARBA" id="ARBA00004377"/>
    </source>
</evidence>
<evidence type="ECO:0000256" key="6">
    <source>
        <dbReference type="ARBA" id="ARBA00022692"/>
    </source>
</evidence>
<sequence>MSYLPFFTLAQLAAPVWRRPMPACKPGKQRGLTLIELMVTLAVAVIILSMGIPSFQSMIQSNRLTSAANEFMAALNYARSEAIKRGQGIILCKTTTFTACTEGGNKWETGWMAFLDKDKNNKWSSGDEILRVWQALPAGYTLRPNNNFNNYLRYGPDGAANNLGTFALCYNNQTQGAKAIVITRLRPRLGKDSNGNQIPENDAGDISSCFISP</sequence>
<evidence type="ECO:0000256" key="12">
    <source>
        <dbReference type="SAM" id="Phobius"/>
    </source>
</evidence>
<reference evidence="14 15" key="1">
    <citation type="submission" date="2021-04" db="EMBL/GenBank/DDBJ databases">
        <title>Complete genome sequencing of Allochromatium tepidum strain NZ.</title>
        <authorList>
            <person name="Tsukatani Y."/>
            <person name="Mori H."/>
        </authorList>
    </citation>
    <scope>NUCLEOTIDE SEQUENCE [LARGE SCALE GENOMIC DNA]</scope>
    <source>
        <strain evidence="14 15">NZ</strain>
    </source>
</reference>
<dbReference type="NCBIfam" id="TIGR02532">
    <property type="entry name" value="IV_pilin_GFxxxE"/>
    <property type="match status" value="1"/>
</dbReference>
<gene>
    <name evidence="14" type="ORF">Atep_23860</name>
</gene>
<evidence type="ECO:0000256" key="4">
    <source>
        <dbReference type="ARBA" id="ARBA00022481"/>
    </source>
</evidence>
<dbReference type="InterPro" id="IPR022346">
    <property type="entry name" value="T2SS_GspH"/>
</dbReference>
<feature type="transmembrane region" description="Helical" evidence="12">
    <location>
        <begin position="34"/>
        <end position="55"/>
    </location>
</feature>
<dbReference type="Gene3D" id="3.55.40.10">
    <property type="entry name" value="minor pseudopilin epsh domain"/>
    <property type="match status" value="1"/>
</dbReference>
<dbReference type="Proteomes" id="UP000680679">
    <property type="component" value="Chromosome"/>
</dbReference>
<evidence type="ECO:0000256" key="2">
    <source>
        <dbReference type="ARBA" id="ARBA00021549"/>
    </source>
</evidence>
<evidence type="ECO:0000313" key="15">
    <source>
        <dbReference type="Proteomes" id="UP000680679"/>
    </source>
</evidence>